<dbReference type="AlphaFoldDB" id="A0A9D1HFA3"/>
<keyword evidence="2" id="KW-0479">Metal-binding</keyword>
<dbReference type="InterPro" id="IPR003785">
    <property type="entry name" value="Creatininase/forma_Hydrolase"/>
</dbReference>
<dbReference type="SUPFAM" id="SSF102215">
    <property type="entry name" value="Creatininase"/>
    <property type="match status" value="1"/>
</dbReference>
<dbReference type="Proteomes" id="UP000824159">
    <property type="component" value="Unassembled WGS sequence"/>
</dbReference>
<dbReference type="NCBIfam" id="TIGR04448">
    <property type="entry name" value="creatininase"/>
    <property type="match status" value="1"/>
</dbReference>
<name>A0A9D1HFA3_9FIRM</name>
<proteinExistence type="inferred from homology"/>
<dbReference type="GO" id="GO:0006601">
    <property type="term" value="P:creatine biosynthetic process"/>
    <property type="evidence" value="ECO:0007669"/>
    <property type="project" value="InterPro"/>
</dbReference>
<keyword evidence="4" id="KW-0862">Zinc</keyword>
<accession>A0A9D1HFA3</accession>
<dbReference type="InterPro" id="IPR024087">
    <property type="entry name" value="Creatininase-like_sf"/>
</dbReference>
<dbReference type="Gene3D" id="3.40.50.10310">
    <property type="entry name" value="Creatininase"/>
    <property type="match status" value="1"/>
</dbReference>
<dbReference type="GO" id="GO:0006602">
    <property type="term" value="P:creatinine catabolic process"/>
    <property type="evidence" value="ECO:0007669"/>
    <property type="project" value="InterPro"/>
</dbReference>
<evidence type="ECO:0000313" key="7">
    <source>
        <dbReference type="Proteomes" id="UP000824159"/>
    </source>
</evidence>
<evidence type="ECO:0000256" key="1">
    <source>
        <dbReference type="ARBA" id="ARBA00001947"/>
    </source>
</evidence>
<dbReference type="EC" id="3.5.2.10" evidence="6"/>
<organism evidence="6 7">
    <name type="scientific">Candidatus Allocopromorpha excrementavium</name>
    <dbReference type="NCBI Taxonomy" id="2840741"/>
    <lineage>
        <taxon>Bacteria</taxon>
        <taxon>Bacillati</taxon>
        <taxon>Bacillota</taxon>
        <taxon>Clostridia</taxon>
        <taxon>Eubacteriales</taxon>
        <taxon>Eubacteriaceae</taxon>
        <taxon>Eubacteriaceae incertae sedis</taxon>
        <taxon>Candidatus Allocopromorpha</taxon>
    </lineage>
</organism>
<dbReference type="EMBL" id="DVLX01000083">
    <property type="protein sequence ID" value="HIT99892.1"/>
    <property type="molecule type" value="Genomic_DNA"/>
</dbReference>
<evidence type="ECO:0000313" key="6">
    <source>
        <dbReference type="EMBL" id="HIT99892.1"/>
    </source>
</evidence>
<evidence type="ECO:0000256" key="4">
    <source>
        <dbReference type="ARBA" id="ARBA00022833"/>
    </source>
</evidence>
<comment type="similarity">
    <text evidence="5">Belongs to the creatininase superfamily.</text>
</comment>
<dbReference type="GO" id="GO:0016811">
    <property type="term" value="F:hydrolase activity, acting on carbon-nitrogen (but not peptide) bonds, in linear amides"/>
    <property type="evidence" value="ECO:0007669"/>
    <property type="project" value="TreeGrafter"/>
</dbReference>
<dbReference type="GO" id="GO:0009231">
    <property type="term" value="P:riboflavin biosynthetic process"/>
    <property type="evidence" value="ECO:0007669"/>
    <property type="project" value="TreeGrafter"/>
</dbReference>
<dbReference type="PANTHER" id="PTHR35005:SF1">
    <property type="entry name" value="2-AMINO-5-FORMYLAMINO-6-RIBOSYLAMINOPYRIMIDIN-4(3H)-ONE 5'-MONOPHOSPHATE DEFORMYLASE"/>
    <property type="match status" value="1"/>
</dbReference>
<evidence type="ECO:0000256" key="3">
    <source>
        <dbReference type="ARBA" id="ARBA00022801"/>
    </source>
</evidence>
<gene>
    <name evidence="6" type="ORF">IAD12_06535</name>
</gene>
<dbReference type="GO" id="GO:0046872">
    <property type="term" value="F:metal ion binding"/>
    <property type="evidence" value="ECO:0007669"/>
    <property type="project" value="UniProtKB-KW"/>
</dbReference>
<reference evidence="6" key="1">
    <citation type="submission" date="2020-10" db="EMBL/GenBank/DDBJ databases">
        <authorList>
            <person name="Gilroy R."/>
        </authorList>
    </citation>
    <scope>NUCLEOTIDE SEQUENCE</scope>
    <source>
        <strain evidence="6">CHK176-22527</strain>
    </source>
</reference>
<protein>
    <submittedName>
        <fullName evidence="6">Creatininase</fullName>
        <ecNumber evidence="6">3.5.2.10</ecNumber>
    </submittedName>
</protein>
<comment type="caution">
    <text evidence="6">The sequence shown here is derived from an EMBL/GenBank/DDBJ whole genome shotgun (WGS) entry which is preliminary data.</text>
</comment>
<dbReference type="InterPro" id="IPR031034">
    <property type="entry name" value="Creatininase"/>
</dbReference>
<comment type="cofactor">
    <cofactor evidence="1">
        <name>Zn(2+)</name>
        <dbReference type="ChEBI" id="CHEBI:29105"/>
    </cofactor>
</comment>
<dbReference type="Pfam" id="PF02633">
    <property type="entry name" value="Creatininase"/>
    <property type="match status" value="1"/>
</dbReference>
<dbReference type="GO" id="GO:0047789">
    <property type="term" value="F:creatininase activity"/>
    <property type="evidence" value="ECO:0007669"/>
    <property type="project" value="UniProtKB-EC"/>
</dbReference>
<reference evidence="6" key="2">
    <citation type="journal article" date="2021" name="PeerJ">
        <title>Extensive microbial diversity within the chicken gut microbiome revealed by metagenomics and culture.</title>
        <authorList>
            <person name="Gilroy R."/>
            <person name="Ravi A."/>
            <person name="Getino M."/>
            <person name="Pursley I."/>
            <person name="Horton D.L."/>
            <person name="Alikhan N.F."/>
            <person name="Baker D."/>
            <person name="Gharbi K."/>
            <person name="Hall N."/>
            <person name="Watson M."/>
            <person name="Adriaenssens E.M."/>
            <person name="Foster-Nyarko E."/>
            <person name="Jarju S."/>
            <person name="Secka A."/>
            <person name="Antonio M."/>
            <person name="Oren A."/>
            <person name="Chaudhuri R.R."/>
            <person name="La Ragione R."/>
            <person name="Hildebrand F."/>
            <person name="Pallen M.J."/>
        </authorList>
    </citation>
    <scope>NUCLEOTIDE SEQUENCE</scope>
    <source>
        <strain evidence="6">CHK176-22527</strain>
    </source>
</reference>
<evidence type="ECO:0000256" key="2">
    <source>
        <dbReference type="ARBA" id="ARBA00022723"/>
    </source>
</evidence>
<keyword evidence="3 6" id="KW-0378">Hydrolase</keyword>
<dbReference type="PANTHER" id="PTHR35005">
    <property type="entry name" value="3-DEHYDRO-SCYLLO-INOSOSE HYDROLASE"/>
    <property type="match status" value="1"/>
</dbReference>
<sequence>MSTVFMQEMTWQEFNERKKESVVILPVGSTEQHGPMLPLSVDAIISTGLAEMIAEKIGGIVAPCVCYGYKSAPLSGGGPAFPGTIDLNGMTLMSLVKDILEEFIRDGIKKIFIINGHFENEAFILEAMDLVSREHEDVTMIESSWWDQISEDVMDKVFDEVEYPGIELEHAGILETSLTLYFREDLCHMDRFIEDGVDGLLGYSIYPSSKCAVTESGLLTTARTSSSEKGRLLAENISAAYVDILNKRFD</sequence>
<evidence type="ECO:0000256" key="5">
    <source>
        <dbReference type="ARBA" id="ARBA00024029"/>
    </source>
</evidence>